<gene>
    <name evidence="1" type="ORF">NBRC116591_35520</name>
</gene>
<keyword evidence="2" id="KW-1185">Reference proteome</keyword>
<dbReference type="EMBL" id="BAABWN010000014">
    <property type="protein sequence ID" value="GAA6169741.1"/>
    <property type="molecule type" value="Genomic_DNA"/>
</dbReference>
<dbReference type="Proteomes" id="UP001465153">
    <property type="component" value="Unassembled WGS sequence"/>
</dbReference>
<protein>
    <submittedName>
        <fullName evidence="1">Uncharacterized protein</fullName>
    </submittedName>
</protein>
<sequence>MSKPSYLSYSYVVNMGLLAESEVGVISEFYRAKVRFYNQLYYQVPVIRSVSTTLSTPDDLASSA</sequence>
<evidence type="ECO:0000313" key="1">
    <source>
        <dbReference type="EMBL" id="GAA6169741.1"/>
    </source>
</evidence>
<reference evidence="1 2" key="1">
    <citation type="submission" date="2024-04" db="EMBL/GenBank/DDBJ databases">
        <title>Draft genome sequence of Sessilibacter corallicola NBRC 116591.</title>
        <authorList>
            <person name="Miyakawa T."/>
            <person name="Kusuya Y."/>
            <person name="Miura T."/>
        </authorList>
    </citation>
    <scope>NUCLEOTIDE SEQUENCE [LARGE SCALE GENOMIC DNA]</scope>
    <source>
        <strain evidence="1 2">KU-00831-HH</strain>
    </source>
</reference>
<accession>A0ABQ0ADM7</accession>
<evidence type="ECO:0000313" key="2">
    <source>
        <dbReference type="Proteomes" id="UP001465153"/>
    </source>
</evidence>
<organism evidence="1 2">
    <name type="scientific">Sessilibacter corallicola</name>
    <dbReference type="NCBI Taxonomy" id="2904075"/>
    <lineage>
        <taxon>Bacteria</taxon>
        <taxon>Pseudomonadati</taxon>
        <taxon>Pseudomonadota</taxon>
        <taxon>Gammaproteobacteria</taxon>
        <taxon>Cellvibrionales</taxon>
        <taxon>Cellvibrionaceae</taxon>
        <taxon>Sessilibacter</taxon>
    </lineage>
</organism>
<comment type="caution">
    <text evidence="1">The sequence shown here is derived from an EMBL/GenBank/DDBJ whole genome shotgun (WGS) entry which is preliminary data.</text>
</comment>
<name>A0ABQ0ADM7_9GAMM</name>
<proteinExistence type="predicted"/>